<dbReference type="Gramene" id="mRNA:HanXRQr2_Chr13g0618061">
    <property type="protein sequence ID" value="CDS:HanXRQr2_Chr13g0618061.1"/>
    <property type="gene ID" value="HanXRQr2_Chr13g0618061"/>
</dbReference>
<sequence>MHLPIQVNPHCYAPSIQPQPSGHVSLLPDQALCTFNVSRAATSTSRAASPPAPQVQAEPLQVQAEPLQ</sequence>
<evidence type="ECO:0000313" key="3">
    <source>
        <dbReference type="Proteomes" id="UP000215914"/>
    </source>
</evidence>
<gene>
    <name evidence="2" type="ORF">HanXRQr2_Chr13g0618061</name>
</gene>
<proteinExistence type="predicted"/>
<reference evidence="2" key="1">
    <citation type="journal article" date="2017" name="Nature">
        <title>The sunflower genome provides insights into oil metabolism, flowering and Asterid evolution.</title>
        <authorList>
            <person name="Badouin H."/>
            <person name="Gouzy J."/>
            <person name="Grassa C.J."/>
            <person name="Murat F."/>
            <person name="Staton S.E."/>
            <person name="Cottret L."/>
            <person name="Lelandais-Briere C."/>
            <person name="Owens G.L."/>
            <person name="Carrere S."/>
            <person name="Mayjonade B."/>
            <person name="Legrand L."/>
            <person name="Gill N."/>
            <person name="Kane N.C."/>
            <person name="Bowers J.E."/>
            <person name="Hubner S."/>
            <person name="Bellec A."/>
            <person name="Berard A."/>
            <person name="Berges H."/>
            <person name="Blanchet N."/>
            <person name="Boniface M.C."/>
            <person name="Brunel D."/>
            <person name="Catrice O."/>
            <person name="Chaidir N."/>
            <person name="Claudel C."/>
            <person name="Donnadieu C."/>
            <person name="Faraut T."/>
            <person name="Fievet G."/>
            <person name="Helmstetter N."/>
            <person name="King M."/>
            <person name="Knapp S.J."/>
            <person name="Lai Z."/>
            <person name="Le Paslier M.C."/>
            <person name="Lippi Y."/>
            <person name="Lorenzon L."/>
            <person name="Mandel J.R."/>
            <person name="Marage G."/>
            <person name="Marchand G."/>
            <person name="Marquand E."/>
            <person name="Bret-Mestries E."/>
            <person name="Morien E."/>
            <person name="Nambeesan S."/>
            <person name="Nguyen T."/>
            <person name="Pegot-Espagnet P."/>
            <person name="Pouilly N."/>
            <person name="Raftis F."/>
            <person name="Sallet E."/>
            <person name="Schiex T."/>
            <person name="Thomas J."/>
            <person name="Vandecasteele C."/>
            <person name="Vares D."/>
            <person name="Vear F."/>
            <person name="Vautrin S."/>
            <person name="Crespi M."/>
            <person name="Mangin B."/>
            <person name="Burke J.M."/>
            <person name="Salse J."/>
            <person name="Munos S."/>
            <person name="Vincourt P."/>
            <person name="Rieseberg L.H."/>
            <person name="Langlade N.B."/>
        </authorList>
    </citation>
    <scope>NUCLEOTIDE SEQUENCE</scope>
    <source>
        <tissue evidence="2">Leaves</tissue>
    </source>
</reference>
<keyword evidence="3" id="KW-1185">Reference proteome</keyword>
<feature type="region of interest" description="Disordered" evidence="1">
    <location>
        <begin position="40"/>
        <end position="68"/>
    </location>
</feature>
<dbReference type="EMBL" id="MNCJ02000328">
    <property type="protein sequence ID" value="KAF5775973.1"/>
    <property type="molecule type" value="Genomic_DNA"/>
</dbReference>
<evidence type="ECO:0000256" key="1">
    <source>
        <dbReference type="SAM" id="MobiDB-lite"/>
    </source>
</evidence>
<name>A0A9K3EMY9_HELAN</name>
<protein>
    <submittedName>
        <fullName evidence="2">Uncharacterized protein</fullName>
    </submittedName>
</protein>
<evidence type="ECO:0000313" key="2">
    <source>
        <dbReference type="EMBL" id="KAF5775973.1"/>
    </source>
</evidence>
<dbReference type="Proteomes" id="UP000215914">
    <property type="component" value="Unassembled WGS sequence"/>
</dbReference>
<reference evidence="2" key="2">
    <citation type="submission" date="2020-06" db="EMBL/GenBank/DDBJ databases">
        <title>Helianthus annuus Genome sequencing and assembly Release 2.</title>
        <authorList>
            <person name="Gouzy J."/>
            <person name="Langlade N."/>
            <person name="Munos S."/>
        </authorList>
    </citation>
    <scope>NUCLEOTIDE SEQUENCE</scope>
    <source>
        <tissue evidence="2">Leaves</tissue>
    </source>
</reference>
<feature type="compositionally biased region" description="Low complexity" evidence="1">
    <location>
        <begin position="40"/>
        <end position="49"/>
    </location>
</feature>
<dbReference type="AlphaFoldDB" id="A0A9K3EMY9"/>
<comment type="caution">
    <text evidence="2">The sequence shown here is derived from an EMBL/GenBank/DDBJ whole genome shotgun (WGS) entry which is preliminary data.</text>
</comment>
<accession>A0A9K3EMY9</accession>
<organism evidence="2 3">
    <name type="scientific">Helianthus annuus</name>
    <name type="common">Common sunflower</name>
    <dbReference type="NCBI Taxonomy" id="4232"/>
    <lineage>
        <taxon>Eukaryota</taxon>
        <taxon>Viridiplantae</taxon>
        <taxon>Streptophyta</taxon>
        <taxon>Embryophyta</taxon>
        <taxon>Tracheophyta</taxon>
        <taxon>Spermatophyta</taxon>
        <taxon>Magnoliopsida</taxon>
        <taxon>eudicotyledons</taxon>
        <taxon>Gunneridae</taxon>
        <taxon>Pentapetalae</taxon>
        <taxon>asterids</taxon>
        <taxon>campanulids</taxon>
        <taxon>Asterales</taxon>
        <taxon>Asteraceae</taxon>
        <taxon>Asteroideae</taxon>
        <taxon>Heliantheae alliance</taxon>
        <taxon>Heliantheae</taxon>
        <taxon>Helianthus</taxon>
    </lineage>
</organism>